<evidence type="ECO:0000256" key="1">
    <source>
        <dbReference type="SAM" id="MobiDB-lite"/>
    </source>
</evidence>
<name>A0A8J3C711_9PSEU</name>
<proteinExistence type="predicted"/>
<organism evidence="3 4">
    <name type="scientific">Longimycelium tulufanense</name>
    <dbReference type="NCBI Taxonomy" id="907463"/>
    <lineage>
        <taxon>Bacteria</taxon>
        <taxon>Bacillati</taxon>
        <taxon>Actinomycetota</taxon>
        <taxon>Actinomycetes</taxon>
        <taxon>Pseudonocardiales</taxon>
        <taxon>Pseudonocardiaceae</taxon>
        <taxon>Longimycelium</taxon>
    </lineage>
</organism>
<feature type="domain" description="Lsr2 dimerization" evidence="2">
    <location>
        <begin position="1"/>
        <end position="59"/>
    </location>
</feature>
<dbReference type="EMBL" id="BMMK01000005">
    <property type="protein sequence ID" value="GGM46119.1"/>
    <property type="molecule type" value="Genomic_DNA"/>
</dbReference>
<evidence type="ECO:0000313" key="3">
    <source>
        <dbReference type="EMBL" id="GGM46119.1"/>
    </source>
</evidence>
<dbReference type="GO" id="GO:0003677">
    <property type="term" value="F:DNA binding"/>
    <property type="evidence" value="ECO:0007669"/>
    <property type="project" value="InterPro"/>
</dbReference>
<dbReference type="InterPro" id="IPR024412">
    <property type="entry name" value="Lsr2_dim_dom"/>
</dbReference>
<keyword evidence="4" id="KW-1185">Reference proteome</keyword>
<dbReference type="Proteomes" id="UP000637578">
    <property type="component" value="Unassembled WGS sequence"/>
</dbReference>
<accession>A0A8J3C711</accession>
<dbReference type="Gene3D" id="3.30.60.230">
    <property type="entry name" value="Lsr2, dimerization domain"/>
    <property type="match status" value="1"/>
</dbReference>
<protein>
    <recommendedName>
        <fullName evidence="2">Lsr2 dimerization domain-containing protein</fullName>
    </recommendedName>
</protein>
<dbReference type="Pfam" id="PF11774">
    <property type="entry name" value="Lsr2"/>
    <property type="match status" value="1"/>
</dbReference>
<reference evidence="3" key="1">
    <citation type="journal article" date="2014" name="Int. J. Syst. Evol. Microbiol.">
        <title>Complete genome sequence of Corynebacterium casei LMG S-19264T (=DSM 44701T), isolated from a smear-ripened cheese.</title>
        <authorList>
            <consortium name="US DOE Joint Genome Institute (JGI-PGF)"/>
            <person name="Walter F."/>
            <person name="Albersmeier A."/>
            <person name="Kalinowski J."/>
            <person name="Ruckert C."/>
        </authorList>
    </citation>
    <scope>NUCLEOTIDE SEQUENCE</scope>
    <source>
        <strain evidence="3">CGMCC 4.5737</strain>
    </source>
</reference>
<gene>
    <name evidence="3" type="ORF">GCM10012275_16400</name>
</gene>
<reference evidence="3" key="2">
    <citation type="submission" date="2020-09" db="EMBL/GenBank/DDBJ databases">
        <authorList>
            <person name="Sun Q."/>
            <person name="Zhou Y."/>
        </authorList>
    </citation>
    <scope>NUCLEOTIDE SEQUENCE</scope>
    <source>
        <strain evidence="3">CGMCC 4.5737</strain>
    </source>
</reference>
<comment type="caution">
    <text evidence="3">The sequence shown here is derived from an EMBL/GenBank/DDBJ whole genome shotgun (WGS) entry which is preliminary data.</text>
</comment>
<sequence length="149" mass="15715">MVQKVLVQLVDDLDGSSSDDITTVEFALDGVSYEMDLTAANADRLRETLAPFVIAARRASGRTKPAAAASGRVTRKGGQRRKRKRGEEDAPAPVATTPAPEPEHAPAPADTVPAREREHPPVPAEPVTATAPEEQAETSKAPLAPLFSG</sequence>
<feature type="compositionally biased region" description="Basic residues" evidence="1">
    <location>
        <begin position="73"/>
        <end position="84"/>
    </location>
</feature>
<feature type="region of interest" description="Disordered" evidence="1">
    <location>
        <begin position="57"/>
        <end position="149"/>
    </location>
</feature>
<evidence type="ECO:0000259" key="2">
    <source>
        <dbReference type="Pfam" id="PF11774"/>
    </source>
</evidence>
<dbReference type="InterPro" id="IPR042261">
    <property type="entry name" value="Lsr2-like_dimerization"/>
</dbReference>
<dbReference type="AlphaFoldDB" id="A0A8J3C711"/>
<evidence type="ECO:0000313" key="4">
    <source>
        <dbReference type="Proteomes" id="UP000637578"/>
    </source>
</evidence>